<feature type="transmembrane region" description="Helical" evidence="1">
    <location>
        <begin position="6"/>
        <end position="25"/>
    </location>
</feature>
<protein>
    <submittedName>
        <fullName evidence="2">Uncharacterized protein</fullName>
    </submittedName>
</protein>
<name>A0A224Y3A1_9HEMI</name>
<dbReference type="EMBL" id="GFTR01000826">
    <property type="protein sequence ID" value="JAW15600.1"/>
    <property type="molecule type" value="Transcribed_RNA"/>
</dbReference>
<keyword evidence="1" id="KW-0812">Transmembrane</keyword>
<proteinExistence type="predicted"/>
<dbReference type="AlphaFoldDB" id="A0A224Y3A1"/>
<keyword evidence="1" id="KW-0472">Membrane</keyword>
<organism evidence="2">
    <name type="scientific">Panstrongylus lignarius</name>
    <dbReference type="NCBI Taxonomy" id="156445"/>
    <lineage>
        <taxon>Eukaryota</taxon>
        <taxon>Metazoa</taxon>
        <taxon>Ecdysozoa</taxon>
        <taxon>Arthropoda</taxon>
        <taxon>Hexapoda</taxon>
        <taxon>Insecta</taxon>
        <taxon>Pterygota</taxon>
        <taxon>Neoptera</taxon>
        <taxon>Paraneoptera</taxon>
        <taxon>Hemiptera</taxon>
        <taxon>Heteroptera</taxon>
        <taxon>Panheteroptera</taxon>
        <taxon>Cimicomorpha</taxon>
        <taxon>Reduviidae</taxon>
        <taxon>Triatominae</taxon>
        <taxon>Panstrongylus</taxon>
    </lineage>
</organism>
<accession>A0A224Y3A1</accession>
<reference evidence="2" key="1">
    <citation type="journal article" date="2018" name="PLoS Negl. Trop. Dis.">
        <title>An insight into the salivary gland and fat body transcriptome of Panstrongylus lignarius (Hemiptera: Heteroptera), the main vector of Chagas disease in Peru.</title>
        <authorList>
            <person name="Nevoa J.C."/>
            <person name="Mendes M.T."/>
            <person name="da Silva M.V."/>
            <person name="Soares S.C."/>
            <person name="Oliveira C.J.F."/>
            <person name="Ribeiro J.M.C."/>
        </authorList>
    </citation>
    <scope>NUCLEOTIDE SEQUENCE</scope>
</reference>
<keyword evidence="1" id="KW-1133">Transmembrane helix</keyword>
<sequence>MTNIFISMRYITIIISFNFKIFFSVKCQHFAKRHRVILWKYFHLSIMIMWIPDKFHWIILYICNAKITYSYSRREHSTL</sequence>
<evidence type="ECO:0000313" key="2">
    <source>
        <dbReference type="EMBL" id="JAW15600.1"/>
    </source>
</evidence>
<evidence type="ECO:0000256" key="1">
    <source>
        <dbReference type="SAM" id="Phobius"/>
    </source>
</evidence>